<dbReference type="EMBL" id="BMQL01000095">
    <property type="protein sequence ID" value="GGR39447.1"/>
    <property type="molecule type" value="Genomic_DNA"/>
</dbReference>
<organism evidence="1 2">
    <name type="scientific">Deinococcus ruber</name>
    <dbReference type="NCBI Taxonomy" id="1848197"/>
    <lineage>
        <taxon>Bacteria</taxon>
        <taxon>Thermotogati</taxon>
        <taxon>Deinococcota</taxon>
        <taxon>Deinococci</taxon>
        <taxon>Deinococcales</taxon>
        <taxon>Deinococcaceae</taxon>
        <taxon>Deinococcus</taxon>
    </lineage>
</organism>
<evidence type="ECO:0008006" key="3">
    <source>
        <dbReference type="Google" id="ProtNLM"/>
    </source>
</evidence>
<reference evidence="1" key="2">
    <citation type="submission" date="2020-09" db="EMBL/GenBank/DDBJ databases">
        <authorList>
            <person name="Sun Q."/>
            <person name="Ohkuma M."/>
        </authorList>
    </citation>
    <scope>NUCLEOTIDE SEQUENCE</scope>
    <source>
        <strain evidence="1">JCM 31311</strain>
    </source>
</reference>
<dbReference type="PANTHER" id="PTHR20953:SF3">
    <property type="entry name" value="P-LOOP CONTAINING NUCLEOSIDE TRIPHOSPHATE HYDROLASES SUPERFAMILY PROTEIN"/>
    <property type="match status" value="1"/>
</dbReference>
<dbReference type="AlphaFoldDB" id="A0A918FID9"/>
<sequence length="137" mass="14745">MTLTVQDLDAVMDPVGYRGIPSTLHRIRFEKGSDDHYSQVIIRVGRVISGVAECLRGLLITSKRILVIGPPAVGQTTLLQDIARIRGNQLLVGFIVINSANELTGDGSVLMLRSRCAGASLELHTLKLIRASTPSIG</sequence>
<evidence type="ECO:0000313" key="1">
    <source>
        <dbReference type="EMBL" id="GGR39447.1"/>
    </source>
</evidence>
<comment type="caution">
    <text evidence="1">The sequence shown here is derived from an EMBL/GenBank/DDBJ whole genome shotgun (WGS) entry which is preliminary data.</text>
</comment>
<dbReference type="PANTHER" id="PTHR20953">
    <property type="entry name" value="KINASE-RELATED"/>
    <property type="match status" value="1"/>
</dbReference>
<accession>A0A918FID9</accession>
<gene>
    <name evidence="1" type="ORF">GCM10008957_55390</name>
</gene>
<reference evidence="1" key="1">
    <citation type="journal article" date="2014" name="Int. J. Syst. Evol. Microbiol.">
        <title>Complete genome sequence of Corynebacterium casei LMG S-19264T (=DSM 44701T), isolated from a smear-ripened cheese.</title>
        <authorList>
            <consortium name="US DOE Joint Genome Institute (JGI-PGF)"/>
            <person name="Walter F."/>
            <person name="Albersmeier A."/>
            <person name="Kalinowski J."/>
            <person name="Ruckert C."/>
        </authorList>
    </citation>
    <scope>NUCLEOTIDE SEQUENCE</scope>
    <source>
        <strain evidence="1">JCM 31311</strain>
    </source>
</reference>
<proteinExistence type="predicted"/>
<dbReference type="Proteomes" id="UP000603865">
    <property type="component" value="Unassembled WGS sequence"/>
</dbReference>
<dbReference type="SUPFAM" id="SSF52540">
    <property type="entry name" value="P-loop containing nucleoside triphosphate hydrolases"/>
    <property type="match status" value="1"/>
</dbReference>
<keyword evidence="2" id="KW-1185">Reference proteome</keyword>
<name>A0A918FID9_9DEIO</name>
<protein>
    <recommendedName>
        <fullName evidence="3">ATPase dynein-related AAA domain-containing protein</fullName>
    </recommendedName>
</protein>
<dbReference type="InterPro" id="IPR027417">
    <property type="entry name" value="P-loop_NTPase"/>
</dbReference>
<evidence type="ECO:0000313" key="2">
    <source>
        <dbReference type="Proteomes" id="UP000603865"/>
    </source>
</evidence>
<dbReference type="RefSeq" id="WP_189093757.1">
    <property type="nucleotide sequence ID" value="NZ_BMQL01000095.1"/>
</dbReference>